<comment type="caution">
    <text evidence="2">The sequence shown here is derived from an EMBL/GenBank/DDBJ whole genome shotgun (WGS) entry which is preliminary data.</text>
</comment>
<dbReference type="EMBL" id="JYMX02000052">
    <property type="protein sequence ID" value="MCW3716893.1"/>
    <property type="molecule type" value="Genomic_DNA"/>
</dbReference>
<feature type="domain" description="GmrSD restriction endonucleases N-terminal" evidence="1">
    <location>
        <begin position="52"/>
        <end position="191"/>
    </location>
</feature>
<accession>A0ABD4UR97</accession>
<name>A0ABD4UR97_9BURK</name>
<dbReference type="PANTHER" id="PTHR39639">
    <property type="entry name" value="CHROMOSOME 16, WHOLE GENOME SHOTGUN SEQUENCE"/>
    <property type="match status" value="1"/>
</dbReference>
<dbReference type="Pfam" id="PF03235">
    <property type="entry name" value="GmrSD_N"/>
    <property type="match status" value="1"/>
</dbReference>
<reference evidence="2 3" key="2">
    <citation type="journal article" date="2017" name="Front. Microbiol.">
        <title>Genomics Reveals a Unique Clone of Burkholderia cenocepacia Harboring an Actively Excising Novel Genomic Island.</title>
        <authorList>
            <person name="Patil P.P."/>
            <person name="Mali S."/>
            <person name="Midha S."/>
            <person name="Gautam V."/>
            <person name="Dash L."/>
            <person name="Kumar S."/>
            <person name="Shastri J."/>
            <person name="Singhal L."/>
            <person name="Patil P.B."/>
        </authorList>
    </citation>
    <scope>NUCLEOTIDE SEQUENCE [LARGE SCALE GENOMIC DNA]</scope>
    <source>
        <strain evidence="2 3">BC-19</strain>
    </source>
</reference>
<proteinExistence type="predicted"/>
<dbReference type="RefSeq" id="WP_179148661.1">
    <property type="nucleotide sequence ID" value="NZ_JYMX02000052.1"/>
</dbReference>
<dbReference type="AlphaFoldDB" id="A0ABD4UR97"/>
<dbReference type="Proteomes" id="UP000191686">
    <property type="component" value="Unassembled WGS sequence"/>
</dbReference>
<dbReference type="PANTHER" id="PTHR39639:SF1">
    <property type="entry name" value="DUF262 DOMAIN-CONTAINING PROTEIN"/>
    <property type="match status" value="1"/>
</dbReference>
<dbReference type="InterPro" id="IPR004919">
    <property type="entry name" value="GmrSD_N"/>
</dbReference>
<organism evidence="2 3">
    <name type="scientific">Burkholderia cenocepacia</name>
    <dbReference type="NCBI Taxonomy" id="95486"/>
    <lineage>
        <taxon>Bacteria</taxon>
        <taxon>Pseudomonadati</taxon>
        <taxon>Pseudomonadota</taxon>
        <taxon>Betaproteobacteria</taxon>
        <taxon>Burkholderiales</taxon>
        <taxon>Burkholderiaceae</taxon>
        <taxon>Burkholderia</taxon>
        <taxon>Burkholderia cepacia complex</taxon>
    </lineage>
</organism>
<evidence type="ECO:0000313" key="3">
    <source>
        <dbReference type="Proteomes" id="UP000191686"/>
    </source>
</evidence>
<protein>
    <submittedName>
        <fullName evidence="2">DUF262 domain-containing protein</fullName>
    </submittedName>
</protein>
<sequence>MADAKIDFVDDPDEESTLDFDADEALERKYAKQMRQIHPQKIELPISTLKTMIEEQIKLNPDFQRRDRWDTRKQSRFVESIIMNVPVPPVFLGEDKYGSYVVLDGRQRLTAIYEFLRGSYALEKLEVWKELNDMRYSDLEDKGLAPTIKRRFIPAVLLLRESSPEVKYDVFDRLNTGGVPLNAMEIRNAVFQGKFNRLLHDLSDNQIFRELWEIPQNNSERKQNTLYSNMRDIELVLRFFALRNPAEIRKSFKWWLGHYLETRNALAESDEEILQNDTRAFVRAVESIKRVFGTADAFVRPDDLAKKSKSAPLADAIMVSFSRIDSTQIDDAIAGALKTALKDLVENNEEFKNSITTGTNGKGAIATRIARMNEIVDAHANHILI</sequence>
<reference evidence="2 3" key="1">
    <citation type="journal article" date="2017" name="Front. Microbiol.">
        <title>Genomics reveals a unique clone of Burkholderia cenocepacia harbouring an actively excising novel genomic island.</title>
        <authorList>
            <person name="Patil P."/>
            <person name="Mali S."/>
            <person name="Midha S."/>
            <person name="Gautam V."/>
            <person name="Dash L."/>
            <person name="Kumar S."/>
            <person name="Shastri J."/>
            <person name="Singhal L."/>
            <person name="Patil P.B."/>
        </authorList>
    </citation>
    <scope>NUCLEOTIDE SEQUENCE [LARGE SCALE GENOMIC DNA]</scope>
    <source>
        <strain evidence="2 3">BC-19</strain>
    </source>
</reference>
<evidence type="ECO:0000259" key="1">
    <source>
        <dbReference type="Pfam" id="PF03235"/>
    </source>
</evidence>
<evidence type="ECO:0000313" key="2">
    <source>
        <dbReference type="EMBL" id="MCW3716893.1"/>
    </source>
</evidence>
<gene>
    <name evidence="2" type="ORF">UE95_037030</name>
</gene>